<dbReference type="EMBL" id="LUCQ01000080">
    <property type="protein sequence ID" value="OAO79818.1"/>
    <property type="molecule type" value="Genomic_DNA"/>
</dbReference>
<evidence type="ECO:0000313" key="1">
    <source>
        <dbReference type="EMBL" id="OAO79818.1"/>
    </source>
</evidence>
<gene>
    <name evidence="1" type="ORF">TAF16_1329</name>
</gene>
<dbReference type="AlphaFoldDB" id="A0A178TDP3"/>
<dbReference type="Proteomes" id="UP000078336">
    <property type="component" value="Unassembled WGS sequence"/>
</dbReference>
<protein>
    <recommendedName>
        <fullName evidence="3">Phage related protein</fullName>
    </recommendedName>
</protein>
<comment type="caution">
    <text evidence="1">The sequence shown here is derived from an EMBL/GenBank/DDBJ whole genome shotgun (WGS) entry which is preliminary data.</text>
</comment>
<reference evidence="1 2" key="1">
    <citation type="submission" date="2016-03" db="EMBL/GenBank/DDBJ databases">
        <title>Spore heat resistance.</title>
        <authorList>
            <person name="Boekhorst J."/>
            <person name="Berendsen E.M."/>
            <person name="Wells-Bennik M.H."/>
            <person name="Kuipers O.P."/>
        </authorList>
    </citation>
    <scope>NUCLEOTIDE SEQUENCE [LARGE SCALE GENOMIC DNA]</scope>
    <source>
        <strain evidence="1 2">AF16</strain>
    </source>
</reference>
<name>A0A178TDP3_9BACL</name>
<proteinExistence type="predicted"/>
<evidence type="ECO:0008006" key="3">
    <source>
        <dbReference type="Google" id="ProtNLM"/>
    </source>
</evidence>
<accession>A0A178TDP3</accession>
<evidence type="ECO:0000313" key="2">
    <source>
        <dbReference type="Proteomes" id="UP000078336"/>
    </source>
</evidence>
<sequence>MQIGEKQIGLKATPLALLYYKQAFNSDLIGDMMKMQSLADDPSTFDSVLLLQIAWAMAKAHEGVGKPFPDFTTWVAELDSFDFSDTTVMGAIMDEATDGFFRRSGRNGGNTK</sequence>
<organism evidence="1 2">
    <name type="scientific">Anoxybacillus flavithermus</name>
    <dbReference type="NCBI Taxonomy" id="33934"/>
    <lineage>
        <taxon>Bacteria</taxon>
        <taxon>Bacillati</taxon>
        <taxon>Bacillota</taxon>
        <taxon>Bacilli</taxon>
        <taxon>Bacillales</taxon>
        <taxon>Anoxybacillaceae</taxon>
        <taxon>Anoxybacillus</taxon>
    </lineage>
</organism>
<keyword evidence="2" id="KW-1185">Reference proteome</keyword>
<dbReference type="PATRIC" id="fig|33934.7.peg.683"/>